<name>A0A1I6I2B3_9RHOB</name>
<dbReference type="Pfam" id="PF01032">
    <property type="entry name" value="FecCD"/>
    <property type="match status" value="1"/>
</dbReference>
<evidence type="ECO:0000256" key="8">
    <source>
        <dbReference type="SAM" id="Phobius"/>
    </source>
</evidence>
<feature type="transmembrane region" description="Helical" evidence="8">
    <location>
        <begin position="175"/>
        <end position="193"/>
    </location>
</feature>
<dbReference type="InterPro" id="IPR000522">
    <property type="entry name" value="ABC_transptr_permease_BtuC"/>
</dbReference>
<dbReference type="AlphaFoldDB" id="A0A1I6I2B3"/>
<protein>
    <submittedName>
        <fullName evidence="9">Iron complex transport system permease protein</fullName>
    </submittedName>
</protein>
<evidence type="ECO:0000256" key="1">
    <source>
        <dbReference type="ARBA" id="ARBA00004651"/>
    </source>
</evidence>
<evidence type="ECO:0000256" key="7">
    <source>
        <dbReference type="ARBA" id="ARBA00023136"/>
    </source>
</evidence>
<gene>
    <name evidence="9" type="ORF">SAMN04488005_3235</name>
</gene>
<dbReference type="SUPFAM" id="SSF81345">
    <property type="entry name" value="ABC transporter involved in vitamin B12 uptake, BtuC"/>
    <property type="match status" value="1"/>
</dbReference>
<comment type="subcellular location">
    <subcellularLocation>
        <location evidence="1">Cell membrane</location>
        <topology evidence="1">Multi-pass membrane protein</topology>
    </subcellularLocation>
</comment>
<feature type="transmembrane region" description="Helical" evidence="8">
    <location>
        <begin position="71"/>
        <end position="93"/>
    </location>
</feature>
<dbReference type="PANTHER" id="PTHR30472">
    <property type="entry name" value="FERRIC ENTEROBACTIN TRANSPORT SYSTEM PERMEASE PROTEIN"/>
    <property type="match status" value="1"/>
</dbReference>
<dbReference type="STRING" id="390270.SAMN04488005_3235"/>
<evidence type="ECO:0000256" key="2">
    <source>
        <dbReference type="ARBA" id="ARBA00007935"/>
    </source>
</evidence>
<keyword evidence="6 8" id="KW-1133">Transmembrane helix</keyword>
<keyword evidence="10" id="KW-1185">Reference proteome</keyword>
<evidence type="ECO:0000256" key="3">
    <source>
        <dbReference type="ARBA" id="ARBA00022448"/>
    </source>
</evidence>
<evidence type="ECO:0000313" key="9">
    <source>
        <dbReference type="EMBL" id="SFR60799.1"/>
    </source>
</evidence>
<feature type="transmembrane region" description="Helical" evidence="8">
    <location>
        <begin position="39"/>
        <end position="59"/>
    </location>
</feature>
<keyword evidence="7 8" id="KW-0472">Membrane</keyword>
<comment type="similarity">
    <text evidence="2">Belongs to the binding-protein-dependent transport system permease family. FecCD subfamily.</text>
</comment>
<dbReference type="GO" id="GO:0005886">
    <property type="term" value="C:plasma membrane"/>
    <property type="evidence" value="ECO:0007669"/>
    <property type="project" value="UniProtKB-SubCell"/>
</dbReference>
<evidence type="ECO:0000256" key="6">
    <source>
        <dbReference type="ARBA" id="ARBA00022989"/>
    </source>
</evidence>
<proteinExistence type="inferred from homology"/>
<feature type="transmembrane region" description="Helical" evidence="8">
    <location>
        <begin position="99"/>
        <end position="120"/>
    </location>
</feature>
<dbReference type="Gene3D" id="1.10.3470.10">
    <property type="entry name" value="ABC transporter involved in vitamin B12 uptake, BtuC"/>
    <property type="match status" value="1"/>
</dbReference>
<dbReference type="PANTHER" id="PTHR30472:SF19">
    <property type="entry name" value="PETROBACTIN IMPORT SYSTEM PERMEASE PROTEIN YCLO"/>
    <property type="match status" value="1"/>
</dbReference>
<evidence type="ECO:0000256" key="5">
    <source>
        <dbReference type="ARBA" id="ARBA00022692"/>
    </source>
</evidence>
<sequence length="313" mass="33963">MPKRFWILGILLVICCTAFMTWGARGPLHFVIPFRATKLAALGLVGMSISTSTVLFQAVSQNRILSPSIMGFDALYIMILTAAVYFLGGMTVANLSAHLSFAVSTGVMVIGALGLFSTLLRSSQNNLMRMILTGIVFGALFRSLTDFMQRLIDPNEFSVIQTGSYARFTQIETDLLFIAAALCAGALFLTWKMRFRLDVLALGRDVAMNLGLNVRRTELEALTLTALLVAVTTALVGPVAFLGLLVVSLARLVVPVERHAPLLICAGLIAMIVLIGGQLLFERVFQLTTPLAVIIDLVGGSIFLFLLLKGHRR</sequence>
<dbReference type="OrthoDB" id="9796260at2"/>
<dbReference type="EMBL" id="FOYP01000003">
    <property type="protein sequence ID" value="SFR60799.1"/>
    <property type="molecule type" value="Genomic_DNA"/>
</dbReference>
<evidence type="ECO:0000313" key="10">
    <source>
        <dbReference type="Proteomes" id="UP000199478"/>
    </source>
</evidence>
<feature type="transmembrane region" description="Helical" evidence="8">
    <location>
        <begin position="287"/>
        <end position="308"/>
    </location>
</feature>
<dbReference type="InterPro" id="IPR037294">
    <property type="entry name" value="ABC_BtuC-like"/>
</dbReference>
<accession>A0A1I6I2B3</accession>
<keyword evidence="3" id="KW-0813">Transport</keyword>
<feature type="transmembrane region" description="Helical" evidence="8">
    <location>
        <begin position="221"/>
        <end position="250"/>
    </location>
</feature>
<organism evidence="9 10">
    <name type="scientific">Yoonia tamlensis</name>
    <dbReference type="NCBI Taxonomy" id="390270"/>
    <lineage>
        <taxon>Bacteria</taxon>
        <taxon>Pseudomonadati</taxon>
        <taxon>Pseudomonadota</taxon>
        <taxon>Alphaproteobacteria</taxon>
        <taxon>Rhodobacterales</taxon>
        <taxon>Paracoccaceae</taxon>
        <taxon>Yoonia</taxon>
    </lineage>
</organism>
<keyword evidence="5 8" id="KW-0812">Transmembrane</keyword>
<dbReference type="GO" id="GO:0022857">
    <property type="term" value="F:transmembrane transporter activity"/>
    <property type="evidence" value="ECO:0007669"/>
    <property type="project" value="InterPro"/>
</dbReference>
<keyword evidence="4" id="KW-1003">Cell membrane</keyword>
<reference evidence="10" key="1">
    <citation type="submission" date="2016-10" db="EMBL/GenBank/DDBJ databases">
        <authorList>
            <person name="Varghese N."/>
            <person name="Submissions S."/>
        </authorList>
    </citation>
    <scope>NUCLEOTIDE SEQUENCE [LARGE SCALE GENOMIC DNA]</scope>
    <source>
        <strain evidence="10">DSM 26879</strain>
    </source>
</reference>
<feature type="transmembrane region" description="Helical" evidence="8">
    <location>
        <begin position="262"/>
        <end position="281"/>
    </location>
</feature>
<dbReference type="GO" id="GO:0033214">
    <property type="term" value="P:siderophore-iron import into cell"/>
    <property type="evidence" value="ECO:0007669"/>
    <property type="project" value="TreeGrafter"/>
</dbReference>
<evidence type="ECO:0000256" key="4">
    <source>
        <dbReference type="ARBA" id="ARBA00022475"/>
    </source>
</evidence>
<dbReference type="Proteomes" id="UP000199478">
    <property type="component" value="Unassembled WGS sequence"/>
</dbReference>